<dbReference type="Gene3D" id="3.10.20.320">
    <property type="entry name" value="Putative peptidoglycan bound protein (lpxtg motif)"/>
    <property type="match status" value="6"/>
</dbReference>
<feature type="domain" description="Mub B2-like" evidence="2">
    <location>
        <begin position="669"/>
        <end position="760"/>
    </location>
</feature>
<dbReference type="InterPro" id="IPR041558">
    <property type="entry name" value="MucBP_2"/>
</dbReference>
<dbReference type="Pfam" id="PF17966">
    <property type="entry name" value="Muc_B2"/>
    <property type="match status" value="7"/>
</dbReference>
<dbReference type="PATRIC" id="fig|1423810.4.peg.850"/>
<dbReference type="STRING" id="1423810.FD19_GL000822"/>
<dbReference type="Pfam" id="PF17965">
    <property type="entry name" value="MucBP_2"/>
    <property type="match status" value="4"/>
</dbReference>
<dbReference type="EMBL" id="AYZK01000015">
    <property type="protein sequence ID" value="KRM86332.1"/>
    <property type="molecule type" value="Genomic_DNA"/>
</dbReference>
<feature type="domain" description="Mub B2-like" evidence="2">
    <location>
        <begin position="504"/>
        <end position="596"/>
    </location>
</feature>
<feature type="domain" description="Mub B2-like" evidence="2">
    <location>
        <begin position="996"/>
        <end position="1085"/>
    </location>
</feature>
<dbReference type="Proteomes" id="UP000051789">
    <property type="component" value="Unassembled WGS sequence"/>
</dbReference>
<comment type="caution">
    <text evidence="3">The sequence shown here is derived from an EMBL/GenBank/DDBJ whole genome shotgun (WGS) entry which is preliminary data.</text>
</comment>
<feature type="domain" description="Mucin binding" evidence="1">
    <location>
        <begin position="103"/>
        <end position="167"/>
    </location>
</feature>
<evidence type="ECO:0000313" key="3">
    <source>
        <dbReference type="EMBL" id="KRM86332.1"/>
    </source>
</evidence>
<protein>
    <submittedName>
        <fullName evidence="3">Uncharacterized protein</fullName>
    </submittedName>
</protein>
<reference evidence="3 4" key="1">
    <citation type="journal article" date="2015" name="Genome Announc.">
        <title>Expanding the biotechnology potential of lactobacilli through comparative genomics of 213 strains and associated genera.</title>
        <authorList>
            <person name="Sun Z."/>
            <person name="Harris H.M."/>
            <person name="McCann A."/>
            <person name="Guo C."/>
            <person name="Argimon S."/>
            <person name="Zhang W."/>
            <person name="Yang X."/>
            <person name="Jeffery I.B."/>
            <person name="Cooney J.C."/>
            <person name="Kagawa T.F."/>
            <person name="Liu W."/>
            <person name="Song Y."/>
            <person name="Salvetti E."/>
            <person name="Wrobel A."/>
            <person name="Rasinkangas P."/>
            <person name="Parkhill J."/>
            <person name="Rea M.C."/>
            <person name="O'Sullivan O."/>
            <person name="Ritari J."/>
            <person name="Douillard F.P."/>
            <person name="Paul Ross R."/>
            <person name="Yang R."/>
            <person name="Briner A.E."/>
            <person name="Felis G.E."/>
            <person name="de Vos W.M."/>
            <person name="Barrangou R."/>
            <person name="Klaenhammer T.R."/>
            <person name="Caufield P.W."/>
            <person name="Cui Y."/>
            <person name="Zhang H."/>
            <person name="O'Toole P.W."/>
        </authorList>
    </citation>
    <scope>NUCLEOTIDE SEQUENCE [LARGE SCALE GENOMIC DNA]</scope>
    <source>
        <strain evidence="3 4">DSM 22698</strain>
    </source>
</reference>
<evidence type="ECO:0000313" key="4">
    <source>
        <dbReference type="Proteomes" id="UP000051789"/>
    </source>
</evidence>
<dbReference type="InterPro" id="IPR041495">
    <property type="entry name" value="Mub_B2"/>
</dbReference>
<feature type="domain" description="Mub B2-like" evidence="2">
    <location>
        <begin position="336"/>
        <end position="432"/>
    </location>
</feature>
<feature type="domain" description="Mub B2-like" evidence="2">
    <location>
        <begin position="171"/>
        <end position="262"/>
    </location>
</feature>
<feature type="domain" description="Mucin binding" evidence="1">
    <location>
        <begin position="265"/>
        <end position="330"/>
    </location>
</feature>
<gene>
    <name evidence="3" type="ORF">FD19_GL000822</name>
</gene>
<sequence length="1101" mass="113257">MTHAIDHTSTTTTRTINYVITDGDSTKAPAPTTQTMSWNVTTDEVTGTSYASPAGAYLAVTGPAVEGYTADNTVAAEVPAPTLTSRLANTTATITYHTDDAALTVHYVDDGTGEQVGSTTLTGTVDGTGTYKVTAPAHYVLADGQAASVDYTFATDDTDDITVHLTHAIDHTTTTTTRTVNYVFAGSNQQAADSVTQTLTWDVLTDEVTGQQQFVPVGEYAAVQSPTVHGYTANGNAALAAVAATTTTPTNAADVTITYTANPATLTVHYVDDNTGEQVASATVDGVVDGMGTYTVQSPTGYVLASGQAASVAYTLTTDDTDDVTVHLNHAINYTTATTTRTVNYTINGQDAATNHAATQVPASVTQTVNWSVATDAVTGAIVATPQSDFAAVTSPALNGYTADGDAAAVTLGTITTDPTDATTTTINYTPDQEALTVHYVDDVTGEQVTSAVVNGVMDATGDYTVTVPQGYTLANGQAEIVSYQLTNDGTDDITVHLTHAIAHTTTTTTRTVNYVIADGDQSKAPAPTTQTMAWNVTTDEVTGTSFATPTEAYAAVTAPTVAGYTADGNVAAAVMAPTATSRLANTTTTVTYHADDAALTVHYVDDVTGEQVASATLHGKVDGQGQYTVSVPDHYALADGQAAELAYTFTNDGNDDLTVHLTHAIDRSTATTTRTITYVMDNGDTAKAPQVVTQTATWNVATDAVTGTSVATATGYYAAVDSPAVAGYTASGNVAAGTLGAVAADQLANTNTTVHYTADAASLNVTYVDDVTGATLSSTTLTGTTDGTGTYTVTVPANYELADGQSSSVNYTFAPNTDNDITIHLTHAVNHSTATTTRTIHYVIAGGDTTKAPADQTQTITWNVTTDAVTGTSYATAQDAYGAVTAPTVAGYTADHDTDAQVMGPVAADALADTTTTVTYTPDDANITVTYVDDAENGQTVETQSLQGTVDGQGTYTVTVPGGYQLVEGQSRSVNYTFATDDSDNITVHLTHHMTAGTATTTRTINYVVDGGGAPAPASVTQTAIYGTTTDDVTGLTTATTDGTYGAVVTPALAGYTADQTQVAAATPDYTAGDTSVTVHYTANPEQLHVRYVDDVTGAT</sequence>
<feature type="domain" description="Mub B2-like" evidence="2">
    <location>
        <begin position="8"/>
        <end position="99"/>
    </location>
</feature>
<evidence type="ECO:0000259" key="1">
    <source>
        <dbReference type="Pfam" id="PF17965"/>
    </source>
</evidence>
<feature type="domain" description="Mucin binding" evidence="1">
    <location>
        <begin position="927"/>
        <end position="993"/>
    </location>
</feature>
<feature type="domain" description="Mucin binding" evidence="1">
    <location>
        <begin position="764"/>
        <end position="828"/>
    </location>
</feature>
<dbReference type="Gene3D" id="2.60.40.4300">
    <property type="match status" value="7"/>
</dbReference>
<accession>A0A0R2CE15</accession>
<dbReference type="AlphaFoldDB" id="A0A0R2CE15"/>
<keyword evidence="4" id="KW-1185">Reference proteome</keyword>
<organism evidence="3 4">
    <name type="scientific">Lacticaseibacillus thailandensis DSM 22698 = JCM 13996</name>
    <dbReference type="NCBI Taxonomy" id="1423810"/>
    <lineage>
        <taxon>Bacteria</taxon>
        <taxon>Bacillati</taxon>
        <taxon>Bacillota</taxon>
        <taxon>Bacilli</taxon>
        <taxon>Lactobacillales</taxon>
        <taxon>Lactobacillaceae</taxon>
        <taxon>Lacticaseibacillus</taxon>
    </lineage>
</organism>
<evidence type="ECO:0000259" key="2">
    <source>
        <dbReference type="Pfam" id="PF17966"/>
    </source>
</evidence>
<proteinExistence type="predicted"/>
<feature type="domain" description="Mub B2-like" evidence="2">
    <location>
        <begin position="831"/>
        <end position="924"/>
    </location>
</feature>
<name>A0A0R2CE15_9LACO</name>